<evidence type="ECO:0000313" key="6">
    <source>
        <dbReference type="RefSeq" id="XP_032063397.1"/>
    </source>
</evidence>
<feature type="compositionally biased region" description="Polar residues" evidence="2">
    <location>
        <begin position="597"/>
        <end position="606"/>
    </location>
</feature>
<evidence type="ECO:0000313" key="5">
    <source>
        <dbReference type="RefSeq" id="XP_032063396.1"/>
    </source>
</evidence>
<reference evidence="5 6" key="1">
    <citation type="submission" date="2025-04" db="UniProtKB">
        <authorList>
            <consortium name="RefSeq"/>
        </authorList>
    </citation>
    <scope>IDENTIFICATION</scope>
    <source>
        <tissue evidence="5 6">Lung</tissue>
    </source>
</reference>
<feature type="coiled-coil region" evidence="1">
    <location>
        <begin position="2590"/>
        <end position="2631"/>
    </location>
</feature>
<organism evidence="4 6">
    <name type="scientific">Aythya fuligula</name>
    <name type="common">Tufted duck</name>
    <name type="synonym">Anas fuligula</name>
    <dbReference type="NCBI Taxonomy" id="219594"/>
    <lineage>
        <taxon>Eukaryota</taxon>
        <taxon>Metazoa</taxon>
        <taxon>Chordata</taxon>
        <taxon>Craniata</taxon>
        <taxon>Vertebrata</taxon>
        <taxon>Euteleostomi</taxon>
        <taxon>Archelosauria</taxon>
        <taxon>Archosauria</taxon>
        <taxon>Dinosauria</taxon>
        <taxon>Saurischia</taxon>
        <taxon>Theropoda</taxon>
        <taxon>Coelurosauria</taxon>
        <taxon>Aves</taxon>
        <taxon>Neognathae</taxon>
        <taxon>Galloanserae</taxon>
        <taxon>Anseriformes</taxon>
        <taxon>Anatidae</taxon>
        <taxon>Aythyinae</taxon>
        <taxon>Aythya</taxon>
    </lineage>
</organism>
<dbReference type="GO" id="GO:0005793">
    <property type="term" value="C:endoplasmic reticulum-Golgi intermediate compartment"/>
    <property type="evidence" value="ECO:0007669"/>
    <property type="project" value="TreeGrafter"/>
</dbReference>
<feature type="region of interest" description="Disordered" evidence="2">
    <location>
        <begin position="595"/>
        <end position="614"/>
    </location>
</feature>
<keyword evidence="1" id="KW-0175">Coiled coil</keyword>
<feature type="compositionally biased region" description="Basic and acidic residues" evidence="2">
    <location>
        <begin position="1409"/>
        <end position="1436"/>
    </location>
</feature>
<dbReference type="RefSeq" id="XP_032063398.1">
    <property type="nucleotide sequence ID" value="XM_032207507.1"/>
</dbReference>
<evidence type="ECO:0000256" key="1">
    <source>
        <dbReference type="SAM" id="Coils"/>
    </source>
</evidence>
<evidence type="ECO:0000313" key="4">
    <source>
        <dbReference type="Proteomes" id="UP000504639"/>
    </source>
</evidence>
<name>A0A6J3END2_AYTFU</name>
<feature type="compositionally biased region" description="Basic and acidic residues" evidence="2">
    <location>
        <begin position="1937"/>
        <end position="1946"/>
    </location>
</feature>
<evidence type="ECO:0000256" key="3">
    <source>
        <dbReference type="SAM" id="Phobius"/>
    </source>
</evidence>
<feature type="coiled-coil region" evidence="1">
    <location>
        <begin position="55"/>
        <end position="115"/>
    </location>
</feature>
<dbReference type="Proteomes" id="UP000504639">
    <property type="component" value="Chromosome 1"/>
</dbReference>
<feature type="region of interest" description="Disordered" evidence="2">
    <location>
        <begin position="18"/>
        <end position="45"/>
    </location>
</feature>
<dbReference type="PANTHER" id="PTHR18887">
    <property type="entry name" value="GOLGI-ASSOCIATED PROTEIN GCP360-RELATED"/>
    <property type="match status" value="1"/>
</dbReference>
<dbReference type="CTD" id="2804"/>
<feature type="coiled-coil region" evidence="1">
    <location>
        <begin position="981"/>
        <end position="1029"/>
    </location>
</feature>
<keyword evidence="3" id="KW-1133">Transmembrane helix</keyword>
<dbReference type="GeneID" id="116501883"/>
<evidence type="ECO:0000256" key="2">
    <source>
        <dbReference type="SAM" id="MobiDB-lite"/>
    </source>
</evidence>
<sequence>MLSRLSGLANTVLQEFSGDGGDAVTESSVTVQTSESGAESVEEAPGELLERLAQTEKLVVQLKDLIREKDALLQQKETVLKEEREAADAKLMKLKLQAKAKLASLNKRIEELTEKGSPMPAQTLSEEQLYSKSNQNTNEGHRDEARGLIEQLRTQEDTVQDLKEQLALAKMNLNDAEIKYATQLSHLQKVIEEKEAFLKEQVQQHQAELLKIAAESNLDVEMQQNLHTLQRKLQEKETALLEQTQMVEFLQRELHMAEQQKQMLQDQCQKMSVDLSSLKDVLDAERQESQSLREKMEMELAERKLSCHHLQEEVQCLSQQLQEARMAQVELERYRGLEKKQRQEVEEKNLQISCLKVAEQELQSSYAALVAENDKLKQDVDQLLMLSAENSTTIKKLQDELIQKSEEFVCCQNKLKSWPVLEVSELKKEDETTSQEKMIQKEDGTGTLLLSTENLERQKTEDDIPRLQLVLQEPQQEAAMVAENSKENKNAGSEVKMQDLQTLEDPASYVDCSPTLRGMSGLMVNSEVQKPFDDTSVLPEATTDGFPRGSEQFTGEKCMSGILEYLAAEKQKELSVLLLELKEAQEEIAFLKGQLKDPSSQTSTVNEAGEEANQLEDNSQIQHLDGEEQKASDAQNKLINSSLLRETEIQQISALQENKTSLQEVPQGSAVHDRREMEATQVVSTTVSEPGTSQCEDLIKLQNRVTELQIILQKSEESYKKDLGEKDDEINRLNQLAEEYRKKIEDSDSAFCVLAEERDQLLCQAKDLSTITELKEQVKQLEENLALSEKRRLSDSQNSLLREQIQSLKNEFKSKEIKIEALQKDLDEAQLQLSDQDLQLKDMRSQVQNKECEVLDLEQLLRKKTAEIEELSQSLTLKGNEAASLEQLVAEHTRCIETLQQTLFEKEEQMTEISVSMSEKIVLLNEEKFSLETELKSLKEKTSLLLKAKEEKDENIKAKDTYLSCESSEQQYGTETACKESETLVSELELLKKENEQVKRKLQAALVNRKELLKKVSKLENELVELRRGAESESSVAQEAEGGENMTVRISQEVNLESQPREEYLIQLLSEKESELQSIRKDLLDKETAEAQLHAVIEEMKQSLQGKTNIDSIEVEIMKGQTIADKLTETNKSPEDYEENEKNCSAATNLEENQKSALKERISTLEQEKEQLQKKLQEALVSRKDTIKKAQEKDRHHREQLKQQKDDYNILQEQFDMQSKEKESIQAQLRQLQEQRGSRESIPENQGWLDSSCLEAENTTNSKLIQVAGVSEEEYKTKFEKLQMEKEELEHQVSHMESELACKSELVFHLQERIAQLFPETGLTRTSDQAEADTARLQTELEESQVKVSREDNLEDLKTLMHQKDEEIEFLNLQLRQKSEALINAEAQLLEKEDSIKRLCSQFETQAQVHEEQSERLQTEQPEIQHKQDDNAEAAKQKNQMQRKLQAALISRKEALKESKSLKEELANAKAIIENLSVKLTNMESEIRGHVKETDSLTEKLVGLTEEREKLIAEVDKVVRENQNLDGCCKNLKLTLDRVVLEKEKQEKEMESLKCFQAAESSEWCEKYRELQKEYETLLQSYENVSNEAERIQRVLETVRQEKQEIFIKLKSAEAKREETDKQLQEAGQEIDGMKEKMRKFAKSKQQKILELEEENEKLRSEIHSTDEDVHRTRDVSLFTNISLKEDLESSRRDYQSLSTQLETVMAEKESLTQEITDLKHHLQLTESKLKESRELIDKYGAQKTTGEETNQAVDMPPPVERTENQVDLSFRPKSPNAELEQKAFEDSSLSEDLNIYVKKIAELTERITELEDNRRASEQQLGDIRVCVETLAGEKKALETQMEVKVHELNILQDTVAKMEQTVQNTKEDLIRMSELKDTLEAEKDDLEERLMNQLAELNGSIGNYQQNATDFQIENEQLKHELQSLQRIIHEVEEEKRQMAKENSKTSSENQKVEKLKNTWRGDSSTHVKELQELLRQKQQEIKQLQKDCIKSQEKISSLERTVKALEFVQSESQKDLEAAKETLAKALEDTSKAQKELALCRVVLDDTQSEAARVLAESVKVKEELRANKENIQIQMKKKDEDFERRLEQEKNKHSKEIKNMEEKLATLQREKDYMETTVRDVQDSLTTKDQEAKELEGNLNKTLAQLAAFTRSMSSLQDDRDRVIDESKTWEKKFTETIQKKEEEIRSKEETCVMLKDQMKQMTIHVEELQIHISRLECSKKDWESEYKKEIQHHQKTCEILQAEKKELLTQLEGSQKLFKESQNEQQKLESEIQSLRDQLADLQSSFARCELVREELESMVKQQETSIQNFKFSCEQLEADLRASKDLTNKLHEETSAKDQKIISLLSAKEEAVTAALSELRQQYSEEITLMEDRLTKEEEDKKALENEKNKFLDKLDHLTEKIKIIREENKQQKAQLESFTKSMSSLQDDRDRVLRDYKQLEERHLVIILEKDQLIQEAAAENNKLKEEIRSFHSQMDDLNSENAKLSAELVRYREDLNQVISIKDSQQKQLLKTQLQRIQTLEKEKAIVETQLKESENAQDNLRKCMEVLREDKVSMSQEVETLTSSLSRVQSEMAALCEGGPIIEYQAQLKAREEEAQELNHKLALSQKRIRELEEELVCVQRDAAKRVGEVEDRLKKELKYLHHDAGIMRNETETAEERVAELARDLMEMEQKFLAVTDENKDLRAQIQSFGKSMSSLQDSRDQANEELQVLKQKYSADLEEQQSLVQELQKKMVQLQEDQNSTARDRDTLRSELTELQKAADERGLLAQIEKLYKKLRAKDDELLHLSSELECSSNQVKSFSKAMASLQDERDRLLNELDKTRKIEEEKQRAEGSSLTSPSEVQSLKKALSSLQNDRDRLVRELKNLQQQYILVGIESAENSRLKAQVQEYQQEAEKQHHLQEQLEQESIFYQQELQQLRQEKITWEKQICSIKEQYLMVIAEKDKQLSHLQKIMQEMRLPLTKFQTVEEQYQKKISPEALRGDFSSLETETKHLQAQLSDCLKELHQKELRIQHLNSKLSQVFEEKNALSLQLRGSSRNISDSHQHYNEVLNRCLVLERQLQELQSADKSMESFTTDAAPGAPQEKNEPGGSYTPELQELQLRLSETENLHSSTKQDLRYLEEQLEEERDRRIAVEEALSAAQDQIRRLQSSEWTSSLSGSIDMTPGHEHSLLIDSMDNSFSKTRNIVGLRRLLRSLFRSRTHLPLLVAMYLLALHALLFLCFTGHL</sequence>
<keyword evidence="3" id="KW-0812">Transmembrane</keyword>
<dbReference type="RefSeq" id="XP_032063397.1">
    <property type="nucleotide sequence ID" value="XM_032207506.1"/>
</dbReference>
<protein>
    <submittedName>
        <fullName evidence="5 6">Golgin subfamily B member 1 isoform X1</fullName>
    </submittedName>
</protein>
<keyword evidence="4" id="KW-1185">Reference proteome</keyword>
<evidence type="ECO:0000313" key="7">
    <source>
        <dbReference type="RefSeq" id="XP_032063398.1"/>
    </source>
</evidence>
<evidence type="ECO:0000313" key="8">
    <source>
        <dbReference type="RefSeq" id="XP_032063399.1"/>
    </source>
</evidence>
<feature type="coiled-coil region" evidence="1">
    <location>
        <begin position="359"/>
        <end position="386"/>
    </location>
</feature>
<dbReference type="InterPro" id="IPR026202">
    <property type="entry name" value="GOLGB1"/>
</dbReference>
<dbReference type="RefSeq" id="XP_032063400.1">
    <property type="nucleotide sequence ID" value="XM_032207509.1"/>
</dbReference>
<accession>A0A6J3END2</accession>
<feature type="coiled-coil region" evidence="1">
    <location>
        <begin position="3107"/>
        <end position="3162"/>
    </location>
</feature>
<dbReference type="KEGG" id="aful:116501883"/>
<gene>
    <name evidence="5 6 7 8 9" type="primary">GOLGB1</name>
</gene>
<feature type="coiled-coil region" evidence="1">
    <location>
        <begin position="145"/>
        <end position="327"/>
    </location>
</feature>
<dbReference type="PANTHER" id="PTHR18887:SF2">
    <property type="entry name" value="GOLGIN SUBFAMILY B MEMBER 1"/>
    <property type="match status" value="1"/>
</dbReference>
<feature type="coiled-coil region" evidence="1">
    <location>
        <begin position="567"/>
        <end position="594"/>
    </location>
</feature>
<feature type="compositionally biased region" description="Polar residues" evidence="2">
    <location>
        <begin position="2842"/>
        <end position="2852"/>
    </location>
</feature>
<feature type="transmembrane region" description="Helical" evidence="3">
    <location>
        <begin position="3214"/>
        <end position="3233"/>
    </location>
</feature>
<dbReference type="GO" id="GO:0016020">
    <property type="term" value="C:membrane"/>
    <property type="evidence" value="ECO:0007669"/>
    <property type="project" value="TreeGrafter"/>
</dbReference>
<dbReference type="RefSeq" id="XP_032063396.1">
    <property type="nucleotide sequence ID" value="XM_032207505.1"/>
</dbReference>
<feature type="region of interest" description="Disordered" evidence="2">
    <location>
        <begin position="2831"/>
        <end position="2852"/>
    </location>
</feature>
<evidence type="ECO:0000313" key="9">
    <source>
        <dbReference type="RefSeq" id="XP_032063400.1"/>
    </source>
</evidence>
<feature type="coiled-coil region" evidence="1">
    <location>
        <begin position="1794"/>
        <end position="1821"/>
    </location>
</feature>
<dbReference type="RefSeq" id="XP_032063399.1">
    <property type="nucleotide sequence ID" value="XM_032207508.1"/>
</dbReference>
<feature type="compositionally biased region" description="Basic and acidic residues" evidence="2">
    <location>
        <begin position="2831"/>
        <end position="2841"/>
    </location>
</feature>
<feature type="region of interest" description="Disordered" evidence="2">
    <location>
        <begin position="1937"/>
        <end position="1960"/>
    </location>
</feature>
<feature type="region of interest" description="Disordered" evidence="2">
    <location>
        <begin position="1407"/>
        <end position="1443"/>
    </location>
</feature>
<keyword evidence="3" id="KW-0472">Membrane</keyword>
<feature type="compositionally biased region" description="Low complexity" evidence="2">
    <location>
        <begin position="24"/>
        <end position="36"/>
    </location>
</feature>
<feature type="coiled-coil region" evidence="1">
    <location>
        <begin position="2366"/>
        <end position="2559"/>
    </location>
</feature>
<feature type="coiled-coil region" evidence="1">
    <location>
        <begin position="1148"/>
        <end position="1235"/>
    </location>
</feature>
<feature type="coiled-coil region" evidence="1">
    <location>
        <begin position="698"/>
        <end position="874"/>
    </location>
</feature>
<proteinExistence type="predicted"/>
<dbReference type="GO" id="GO:0005801">
    <property type="term" value="C:cis-Golgi network"/>
    <property type="evidence" value="ECO:0007669"/>
    <property type="project" value="TreeGrafter"/>
</dbReference>
<feature type="region of interest" description="Disordered" evidence="2">
    <location>
        <begin position="3078"/>
        <end position="3104"/>
    </location>
</feature>